<dbReference type="RefSeq" id="WP_360538515.1">
    <property type="nucleotide sequence ID" value="NZ_JBHTAC010000066.1"/>
</dbReference>
<feature type="region of interest" description="Disordered" evidence="1">
    <location>
        <begin position="86"/>
        <end position="121"/>
    </location>
</feature>
<feature type="compositionally biased region" description="Acidic residues" evidence="1">
    <location>
        <begin position="89"/>
        <end position="103"/>
    </location>
</feature>
<proteinExistence type="predicted"/>
<accession>A0ABW2H766</accession>
<protein>
    <submittedName>
        <fullName evidence="2">Uncharacterized protein</fullName>
    </submittedName>
</protein>
<evidence type="ECO:0000313" key="2">
    <source>
        <dbReference type="EMBL" id="MFC7247826.1"/>
    </source>
</evidence>
<reference evidence="3" key="1">
    <citation type="journal article" date="2019" name="Int. J. Syst. Evol. Microbiol.">
        <title>The Global Catalogue of Microorganisms (GCM) 10K type strain sequencing project: providing services to taxonomists for standard genome sequencing and annotation.</title>
        <authorList>
            <consortium name="The Broad Institute Genomics Platform"/>
            <consortium name="The Broad Institute Genome Sequencing Center for Infectious Disease"/>
            <person name="Wu L."/>
            <person name="Ma J."/>
        </authorList>
    </citation>
    <scope>NUCLEOTIDE SEQUENCE [LARGE SCALE GENOMIC DNA]</scope>
    <source>
        <strain evidence="3">CGMCC 1.9106</strain>
    </source>
</reference>
<evidence type="ECO:0000313" key="3">
    <source>
        <dbReference type="Proteomes" id="UP001596392"/>
    </source>
</evidence>
<sequence length="138" mass="14961">MGALVTLELPAGAPQLDLPWIITFGPLDDDEEWEPVVCGPYERPHALALAQHVVADEDLMAVVEPLLPATSLDQIRAEIANAQDLAAQEADEIDDVLDDDTDDDHDHDHDHDDHVVEAPSADELKAGFARISARLTAS</sequence>
<dbReference type="EMBL" id="JBHTAC010000066">
    <property type="protein sequence ID" value="MFC7247826.1"/>
    <property type="molecule type" value="Genomic_DNA"/>
</dbReference>
<dbReference type="Proteomes" id="UP001596392">
    <property type="component" value="Unassembled WGS sequence"/>
</dbReference>
<comment type="caution">
    <text evidence="2">The sequence shown here is derived from an EMBL/GenBank/DDBJ whole genome shotgun (WGS) entry which is preliminary data.</text>
</comment>
<feature type="compositionally biased region" description="Basic and acidic residues" evidence="1">
    <location>
        <begin position="104"/>
        <end position="116"/>
    </location>
</feature>
<gene>
    <name evidence="2" type="ORF">ACFQO7_35640</name>
</gene>
<organism evidence="2 3">
    <name type="scientific">Catellatospora aurea</name>
    <dbReference type="NCBI Taxonomy" id="1337874"/>
    <lineage>
        <taxon>Bacteria</taxon>
        <taxon>Bacillati</taxon>
        <taxon>Actinomycetota</taxon>
        <taxon>Actinomycetes</taxon>
        <taxon>Micromonosporales</taxon>
        <taxon>Micromonosporaceae</taxon>
        <taxon>Catellatospora</taxon>
    </lineage>
</organism>
<keyword evidence="3" id="KW-1185">Reference proteome</keyword>
<name>A0ABW2H766_9ACTN</name>
<evidence type="ECO:0000256" key="1">
    <source>
        <dbReference type="SAM" id="MobiDB-lite"/>
    </source>
</evidence>